<evidence type="ECO:0000313" key="3">
    <source>
        <dbReference type="Proteomes" id="UP000799778"/>
    </source>
</evidence>
<keyword evidence="2" id="KW-0456">Lyase</keyword>
<keyword evidence="3" id="KW-1185">Reference proteome</keyword>
<feature type="chain" id="PRO_5025467628" evidence="1">
    <location>
        <begin position="21"/>
        <end position="262"/>
    </location>
</feature>
<evidence type="ECO:0000313" key="2">
    <source>
        <dbReference type="EMBL" id="KAF2008602.1"/>
    </source>
</evidence>
<evidence type="ECO:0000256" key="1">
    <source>
        <dbReference type="SAM" id="SignalP"/>
    </source>
</evidence>
<gene>
    <name evidence="2" type="ORF">BU24DRAFT_468718</name>
</gene>
<accession>A0A6A5X6S7</accession>
<keyword evidence="1" id="KW-0732">Signal</keyword>
<protein>
    <submittedName>
        <fullName evidence="2">Polysaccharide lyase family 20 protein</fullName>
    </submittedName>
</protein>
<dbReference type="Pfam" id="PF14099">
    <property type="entry name" value="Polysacc_lyase"/>
    <property type="match status" value="1"/>
</dbReference>
<dbReference type="InterPro" id="IPR025975">
    <property type="entry name" value="Polysacc_lyase"/>
</dbReference>
<reference evidence="2" key="1">
    <citation type="journal article" date="2020" name="Stud. Mycol.">
        <title>101 Dothideomycetes genomes: a test case for predicting lifestyles and emergence of pathogens.</title>
        <authorList>
            <person name="Haridas S."/>
            <person name="Albert R."/>
            <person name="Binder M."/>
            <person name="Bloem J."/>
            <person name="Labutti K."/>
            <person name="Salamov A."/>
            <person name="Andreopoulos B."/>
            <person name="Baker S."/>
            <person name="Barry K."/>
            <person name="Bills G."/>
            <person name="Bluhm B."/>
            <person name="Cannon C."/>
            <person name="Castanera R."/>
            <person name="Culley D."/>
            <person name="Daum C."/>
            <person name="Ezra D."/>
            <person name="Gonzalez J."/>
            <person name="Henrissat B."/>
            <person name="Kuo A."/>
            <person name="Liang C."/>
            <person name="Lipzen A."/>
            <person name="Lutzoni F."/>
            <person name="Magnuson J."/>
            <person name="Mondo S."/>
            <person name="Nolan M."/>
            <person name="Ohm R."/>
            <person name="Pangilinan J."/>
            <person name="Park H.-J."/>
            <person name="Ramirez L."/>
            <person name="Alfaro M."/>
            <person name="Sun H."/>
            <person name="Tritt A."/>
            <person name="Yoshinaga Y."/>
            <person name="Zwiers L.-H."/>
            <person name="Turgeon B."/>
            <person name="Goodwin S."/>
            <person name="Spatafora J."/>
            <person name="Crous P."/>
            <person name="Grigoriev I."/>
        </authorList>
    </citation>
    <scope>NUCLEOTIDE SEQUENCE</scope>
    <source>
        <strain evidence="2">CBS 175.79</strain>
    </source>
</reference>
<dbReference type="RefSeq" id="XP_033376941.1">
    <property type="nucleotide sequence ID" value="XM_033532548.1"/>
</dbReference>
<feature type="signal peptide" evidence="1">
    <location>
        <begin position="1"/>
        <end position="20"/>
    </location>
</feature>
<dbReference type="EMBL" id="ML978082">
    <property type="protein sequence ID" value="KAF2008602.1"/>
    <property type="molecule type" value="Genomic_DNA"/>
</dbReference>
<organism evidence="2 3">
    <name type="scientific">Aaosphaeria arxii CBS 175.79</name>
    <dbReference type="NCBI Taxonomy" id="1450172"/>
    <lineage>
        <taxon>Eukaryota</taxon>
        <taxon>Fungi</taxon>
        <taxon>Dikarya</taxon>
        <taxon>Ascomycota</taxon>
        <taxon>Pezizomycotina</taxon>
        <taxon>Dothideomycetes</taxon>
        <taxon>Pleosporomycetidae</taxon>
        <taxon>Pleosporales</taxon>
        <taxon>Pleosporales incertae sedis</taxon>
        <taxon>Aaosphaeria</taxon>
    </lineage>
</organism>
<dbReference type="AlphaFoldDB" id="A0A6A5X6S7"/>
<dbReference type="Proteomes" id="UP000799778">
    <property type="component" value="Unassembled WGS sequence"/>
</dbReference>
<name>A0A6A5X6S7_9PLEO</name>
<dbReference type="OrthoDB" id="3889489at2759"/>
<dbReference type="GO" id="GO:0016829">
    <property type="term" value="F:lyase activity"/>
    <property type="evidence" value="ECO:0007669"/>
    <property type="project" value="UniProtKB-KW"/>
</dbReference>
<dbReference type="Gene3D" id="2.60.120.200">
    <property type="match status" value="1"/>
</dbReference>
<sequence length="262" mass="29384">MIGSTFLYSALLGLAGLTEGAQFFSNKGVLNQNGGTNGWSHFQTERNGKITEVTNVFSEGPTALKMTQTYDSSWTGRYHSEVGTSVGGYKRGDNRFYGFQFRLSEDWQFSDGQSFNIAQFIADFSGQCSETFMPSSMLWLEGNQLHSRVKTGSVCPTSAQITTPFRNLATVTAGAWHKIVMQVNWRSDSTGLFKVWYDGEKVVEHSGIKTTVDNDKQFMFRVGLYANGWHDQGTNKGQSFRQIWFDEIAVGEEFKDADPAQW</sequence>
<proteinExistence type="predicted"/>
<dbReference type="GeneID" id="54289945"/>